<dbReference type="InterPro" id="IPR032675">
    <property type="entry name" value="LRR_dom_sf"/>
</dbReference>
<dbReference type="EMBL" id="JBBXMP010000137">
    <property type="protein sequence ID" value="KAL0061402.1"/>
    <property type="molecule type" value="Genomic_DNA"/>
</dbReference>
<name>A0ABR2ZJM6_9AGAR</name>
<keyword evidence="2" id="KW-1185">Reference proteome</keyword>
<accession>A0ABR2ZJM6</accession>
<dbReference type="Gene3D" id="3.80.10.10">
    <property type="entry name" value="Ribonuclease Inhibitor"/>
    <property type="match status" value="1"/>
</dbReference>
<evidence type="ECO:0000313" key="2">
    <source>
        <dbReference type="Proteomes" id="UP001437256"/>
    </source>
</evidence>
<organism evidence="1 2">
    <name type="scientific">Marasmius tenuissimus</name>
    <dbReference type="NCBI Taxonomy" id="585030"/>
    <lineage>
        <taxon>Eukaryota</taxon>
        <taxon>Fungi</taxon>
        <taxon>Dikarya</taxon>
        <taxon>Basidiomycota</taxon>
        <taxon>Agaricomycotina</taxon>
        <taxon>Agaricomycetes</taxon>
        <taxon>Agaricomycetidae</taxon>
        <taxon>Agaricales</taxon>
        <taxon>Marasmiineae</taxon>
        <taxon>Marasmiaceae</taxon>
        <taxon>Marasmius</taxon>
    </lineage>
</organism>
<proteinExistence type="predicted"/>
<dbReference type="SUPFAM" id="SSF52047">
    <property type="entry name" value="RNI-like"/>
    <property type="match status" value="1"/>
</dbReference>
<comment type="caution">
    <text evidence="1">The sequence shown here is derived from an EMBL/GenBank/DDBJ whole genome shotgun (WGS) entry which is preliminary data.</text>
</comment>
<protein>
    <recommendedName>
        <fullName evidence="3">F-box domain-containing protein</fullName>
    </recommendedName>
</protein>
<sequence>MERLPLELWEDILLYVRIEDQHSLTIKSTHRLIGPLPFTHVSSHWRATIKSCPRLWSSIFVDLHAQRPPPGVVSLIELFLRNSGVSPLRLSIAFAEIHSNENPSSQTRLRVLELLFEQLSSCKELALRRFEAFGPLVAAMLSKQQPDLQFPSLRSLSVWRTPYHEDRDDGAKLWDTLKQAPLLQELNINFFSAPSQAGALPNRLTTLIVHVQPHVDHIRSFKDLLMANSQTLAKLMVSCSTELPMPSPHTTVVNIPSLKFFALEPRYLAHDMSVLFGDFQFPNLITLDLILEEKLEVQSEDFPPVFRQCASHISYLSVWFRGLHSQDCLSWLSPLFRHTPNIRELTISMEAGLLPVLSRAPSPTIEVISALGLPTEGTKAFLLPRLQFVQIYDGHITELTPELTGALVDMVESRAPTTSLLEVAFLYCLLAHQGGHYNRDNAPFDSHQCVSVGGSDPSVLQLLERLGNHSRATGARCKVEHADRDNLFSPTYLGEEW</sequence>
<evidence type="ECO:0008006" key="3">
    <source>
        <dbReference type="Google" id="ProtNLM"/>
    </source>
</evidence>
<dbReference type="Proteomes" id="UP001437256">
    <property type="component" value="Unassembled WGS sequence"/>
</dbReference>
<gene>
    <name evidence="1" type="ORF">AAF712_011803</name>
</gene>
<reference evidence="1 2" key="1">
    <citation type="submission" date="2024-05" db="EMBL/GenBank/DDBJ databases">
        <title>A draft genome resource for the thread blight pathogen Marasmius tenuissimus strain MS-2.</title>
        <authorList>
            <person name="Yulfo-Soto G.E."/>
            <person name="Baruah I.K."/>
            <person name="Amoako-Attah I."/>
            <person name="Bukari Y."/>
            <person name="Meinhardt L.W."/>
            <person name="Bailey B.A."/>
            <person name="Cohen S.P."/>
        </authorList>
    </citation>
    <scope>NUCLEOTIDE SEQUENCE [LARGE SCALE GENOMIC DNA]</scope>
    <source>
        <strain evidence="1 2">MS-2</strain>
    </source>
</reference>
<evidence type="ECO:0000313" key="1">
    <source>
        <dbReference type="EMBL" id="KAL0061402.1"/>
    </source>
</evidence>